<evidence type="ECO:0000256" key="4">
    <source>
        <dbReference type="ARBA" id="ARBA00023136"/>
    </source>
</evidence>
<dbReference type="GO" id="GO:0016020">
    <property type="term" value="C:membrane"/>
    <property type="evidence" value="ECO:0007669"/>
    <property type="project" value="UniProtKB-SubCell"/>
</dbReference>
<feature type="transmembrane region" description="Helical" evidence="7">
    <location>
        <begin position="20"/>
        <end position="42"/>
    </location>
</feature>
<feature type="compositionally biased region" description="Polar residues" evidence="6">
    <location>
        <begin position="129"/>
        <end position="140"/>
    </location>
</feature>
<dbReference type="GO" id="GO:0055085">
    <property type="term" value="P:transmembrane transport"/>
    <property type="evidence" value="ECO:0007669"/>
    <property type="project" value="InterPro"/>
</dbReference>
<feature type="coiled-coil region" evidence="5">
    <location>
        <begin position="57"/>
        <end position="88"/>
    </location>
</feature>
<name>A0A6N3BCL7_VEIPA</name>
<organism evidence="8">
    <name type="scientific">Veillonella parvula</name>
    <name type="common">Staphylococcus parvulus</name>
    <dbReference type="NCBI Taxonomy" id="29466"/>
    <lineage>
        <taxon>Bacteria</taxon>
        <taxon>Bacillati</taxon>
        <taxon>Bacillota</taxon>
        <taxon>Negativicutes</taxon>
        <taxon>Veillonellales</taxon>
        <taxon>Veillonellaceae</taxon>
        <taxon>Veillonella</taxon>
    </lineage>
</organism>
<keyword evidence="3 7" id="KW-1133">Transmembrane helix</keyword>
<dbReference type="InterPro" id="IPR006260">
    <property type="entry name" value="TonB/TolA_C"/>
</dbReference>
<evidence type="ECO:0000256" key="1">
    <source>
        <dbReference type="ARBA" id="ARBA00004167"/>
    </source>
</evidence>
<dbReference type="Gene3D" id="3.30.1150.10">
    <property type="match status" value="1"/>
</dbReference>
<evidence type="ECO:0000313" key="8">
    <source>
        <dbReference type="EMBL" id="VYU01662.1"/>
    </source>
</evidence>
<reference evidence="8" key="1">
    <citation type="submission" date="2019-11" db="EMBL/GenBank/DDBJ databases">
        <authorList>
            <person name="Feng L."/>
        </authorList>
    </citation>
    <scope>NUCLEOTIDE SEQUENCE</scope>
    <source>
        <strain evidence="8">VparvulaLFYP99</strain>
    </source>
</reference>
<evidence type="ECO:0000256" key="7">
    <source>
        <dbReference type="SAM" id="Phobius"/>
    </source>
</evidence>
<dbReference type="NCBIfam" id="TIGR01352">
    <property type="entry name" value="tonB_Cterm"/>
    <property type="match status" value="1"/>
</dbReference>
<evidence type="ECO:0000256" key="5">
    <source>
        <dbReference type="SAM" id="Coils"/>
    </source>
</evidence>
<comment type="subcellular location">
    <subcellularLocation>
        <location evidence="1">Membrane</location>
        <topology evidence="1">Single-pass membrane protein</topology>
    </subcellularLocation>
</comment>
<dbReference type="InterPro" id="IPR037682">
    <property type="entry name" value="TonB_C"/>
</dbReference>
<proteinExistence type="predicted"/>
<feature type="region of interest" description="Disordered" evidence="6">
    <location>
        <begin position="89"/>
        <end position="142"/>
    </location>
</feature>
<dbReference type="EMBL" id="CACRUG010000006">
    <property type="protein sequence ID" value="VYU01662.1"/>
    <property type="molecule type" value="Genomic_DNA"/>
</dbReference>
<keyword evidence="5" id="KW-0175">Coiled coil</keyword>
<evidence type="ECO:0000256" key="3">
    <source>
        <dbReference type="ARBA" id="ARBA00022989"/>
    </source>
</evidence>
<evidence type="ECO:0000256" key="2">
    <source>
        <dbReference type="ARBA" id="ARBA00022692"/>
    </source>
</evidence>
<dbReference type="PROSITE" id="PS52015">
    <property type="entry name" value="TONB_CTD"/>
    <property type="match status" value="1"/>
</dbReference>
<keyword evidence="2 7" id="KW-0812">Transmembrane</keyword>
<gene>
    <name evidence="8" type="ORF">VPLFYP99_01762</name>
</gene>
<accession>A0A6N3BCL7</accession>
<evidence type="ECO:0000256" key="6">
    <source>
        <dbReference type="SAM" id="MobiDB-lite"/>
    </source>
</evidence>
<dbReference type="AlphaFoldDB" id="A0A6N3BCL7"/>
<keyword evidence="4 7" id="KW-0472">Membrane</keyword>
<feature type="compositionally biased region" description="Polar residues" evidence="6">
    <location>
        <begin position="106"/>
        <end position="122"/>
    </location>
</feature>
<dbReference type="Pfam" id="PF03544">
    <property type="entry name" value="TonB_C"/>
    <property type="match status" value="1"/>
</dbReference>
<sequence>MAKQYVDVWNYPHMTYKKAFVIATIISIITVGVAFISFSDYIESQMAGSLQINFLTEQEAEKQVEEIKEQIKEEKAHELQHSKELENNNVQLDNGGAGHGGQNGNSAVPTKSDVSPSSQQASAGEIGTVKQSSVGSNTGSGLVGAEGSGIGYASTGSGEGLSDREGTGGTEVDVGGGGTFSYDGYWSNLQSAINSNYPTDAYTMGIQGDVTLRIYFAPGGSVASVEVLNSDDPMLSEHAREYAYSVGGAENSTGTQQYADITIHYNL</sequence>
<protein>
    <submittedName>
        <fullName evidence="8">Gram-negative bacterial tonB protein</fullName>
    </submittedName>
</protein>
<dbReference type="RefSeq" id="WP_156697322.1">
    <property type="nucleotide sequence ID" value="NZ_JAWEJG010000003.1"/>
</dbReference>
<dbReference type="SUPFAM" id="SSF74653">
    <property type="entry name" value="TolA/TonB C-terminal domain"/>
    <property type="match status" value="1"/>
</dbReference>